<dbReference type="Proteomes" id="UP000217790">
    <property type="component" value="Unassembled WGS sequence"/>
</dbReference>
<evidence type="ECO:0000313" key="3">
    <source>
        <dbReference type="Proteomes" id="UP000217790"/>
    </source>
</evidence>
<dbReference type="InParanoid" id="A0A2H3EUS5"/>
<feature type="transmembrane region" description="Helical" evidence="1">
    <location>
        <begin position="58"/>
        <end position="85"/>
    </location>
</feature>
<evidence type="ECO:0000256" key="1">
    <source>
        <dbReference type="SAM" id="Phobius"/>
    </source>
</evidence>
<gene>
    <name evidence="2" type="ORF">ARMGADRAFT_43198</name>
</gene>
<keyword evidence="1" id="KW-0812">Transmembrane</keyword>
<name>A0A2H3EUS5_ARMGA</name>
<accession>A0A2H3EUS5</accession>
<keyword evidence="1" id="KW-1133">Transmembrane helix</keyword>
<sequence>MSDFFSLSCVFSFFVLPLPSLTRSLLDVRSLHRTTRSGVVFIMSSYSSPLLSSIAYPLPLSCFVLIHACLFYHQLLIVIFIRIYIYPTYTRRRWRCTK</sequence>
<proteinExistence type="predicted"/>
<protein>
    <submittedName>
        <fullName evidence="2">Uncharacterized protein</fullName>
    </submittedName>
</protein>
<dbReference type="EMBL" id="KZ293644">
    <property type="protein sequence ID" value="PBL04108.1"/>
    <property type="molecule type" value="Genomic_DNA"/>
</dbReference>
<reference evidence="3" key="1">
    <citation type="journal article" date="2017" name="Nat. Ecol. Evol.">
        <title>Genome expansion and lineage-specific genetic innovations in the forest pathogenic fungi Armillaria.</title>
        <authorList>
            <person name="Sipos G."/>
            <person name="Prasanna A.N."/>
            <person name="Walter M.C."/>
            <person name="O'Connor E."/>
            <person name="Balint B."/>
            <person name="Krizsan K."/>
            <person name="Kiss B."/>
            <person name="Hess J."/>
            <person name="Varga T."/>
            <person name="Slot J."/>
            <person name="Riley R."/>
            <person name="Boka B."/>
            <person name="Rigling D."/>
            <person name="Barry K."/>
            <person name="Lee J."/>
            <person name="Mihaltcheva S."/>
            <person name="LaButti K."/>
            <person name="Lipzen A."/>
            <person name="Waldron R."/>
            <person name="Moloney N.M."/>
            <person name="Sperisen C."/>
            <person name="Kredics L."/>
            <person name="Vagvoelgyi C."/>
            <person name="Patrignani A."/>
            <person name="Fitzpatrick D."/>
            <person name="Nagy I."/>
            <person name="Doyle S."/>
            <person name="Anderson J.B."/>
            <person name="Grigoriev I.V."/>
            <person name="Gueldener U."/>
            <person name="Muensterkoetter M."/>
            <person name="Nagy L.G."/>
        </authorList>
    </citation>
    <scope>NUCLEOTIDE SEQUENCE [LARGE SCALE GENOMIC DNA]</scope>
    <source>
        <strain evidence="3">Ar21-2</strain>
    </source>
</reference>
<keyword evidence="1" id="KW-0472">Membrane</keyword>
<evidence type="ECO:0000313" key="2">
    <source>
        <dbReference type="EMBL" id="PBL04108.1"/>
    </source>
</evidence>
<organism evidence="2 3">
    <name type="scientific">Armillaria gallica</name>
    <name type="common">Bulbous honey fungus</name>
    <name type="synonym">Armillaria bulbosa</name>
    <dbReference type="NCBI Taxonomy" id="47427"/>
    <lineage>
        <taxon>Eukaryota</taxon>
        <taxon>Fungi</taxon>
        <taxon>Dikarya</taxon>
        <taxon>Basidiomycota</taxon>
        <taxon>Agaricomycotina</taxon>
        <taxon>Agaricomycetes</taxon>
        <taxon>Agaricomycetidae</taxon>
        <taxon>Agaricales</taxon>
        <taxon>Marasmiineae</taxon>
        <taxon>Physalacriaceae</taxon>
        <taxon>Armillaria</taxon>
    </lineage>
</organism>
<keyword evidence="3" id="KW-1185">Reference proteome</keyword>
<dbReference type="AlphaFoldDB" id="A0A2H3EUS5"/>